<organism evidence="2 3">
    <name type="scientific">Leptothrix ochracea L12</name>
    <dbReference type="NCBI Taxonomy" id="735332"/>
    <lineage>
        <taxon>Bacteria</taxon>
        <taxon>Pseudomonadati</taxon>
        <taxon>Pseudomonadota</taxon>
        <taxon>Betaproteobacteria</taxon>
        <taxon>Burkholderiales</taxon>
        <taxon>Sphaerotilaceae</taxon>
        <taxon>Leptothrix</taxon>
    </lineage>
</organism>
<feature type="transmembrane region" description="Helical" evidence="1">
    <location>
        <begin position="28"/>
        <end position="50"/>
    </location>
</feature>
<dbReference type="RefSeq" id="WP_009453263.1">
    <property type="nucleotide sequence ID" value="NZ_JH660672.1"/>
</dbReference>
<dbReference type="HOGENOM" id="CLU_103234_4_0_4"/>
<accession>I4Z622</accession>
<dbReference type="AlphaFoldDB" id="I4Z622"/>
<keyword evidence="1" id="KW-1133">Transmembrane helix</keyword>
<evidence type="ECO:0000313" key="2">
    <source>
        <dbReference type="EMBL" id="EIM31664.1"/>
    </source>
</evidence>
<sequence>MSTPPRVRSTRRHGVRVSPHVRQQQRGVVLIEGLIAILIFSIAVLGLVGLQVSMSRAQSSAKYRIDASNLAADLVGTIWADSGKRTSYDTAGCPGHPPCKAWSDRLKATLPASSYDIVFDSATGDFNITLRWSVPNEGAHQFVTSTTINPNL</sequence>
<evidence type="ECO:0000313" key="3">
    <source>
        <dbReference type="Proteomes" id="UP000053899"/>
    </source>
</evidence>
<keyword evidence="3" id="KW-1185">Reference proteome</keyword>
<dbReference type="Proteomes" id="UP000053899">
    <property type="component" value="Unassembled WGS sequence"/>
</dbReference>
<dbReference type="OrthoDB" id="193195at2"/>
<name>I4Z622_9BURK</name>
<proteinExistence type="predicted"/>
<dbReference type="EMBL" id="JH660672">
    <property type="protein sequence ID" value="EIM31664.1"/>
    <property type="molecule type" value="Genomic_DNA"/>
</dbReference>
<keyword evidence="1" id="KW-0812">Transmembrane</keyword>
<protein>
    <submittedName>
        <fullName evidence="2">Tfp pilus assembly protein PilV</fullName>
    </submittedName>
</protein>
<gene>
    <name evidence="2" type="ORF">LepocDRAFT_00003980</name>
</gene>
<evidence type="ECO:0000256" key="1">
    <source>
        <dbReference type="SAM" id="Phobius"/>
    </source>
</evidence>
<keyword evidence="1" id="KW-0472">Membrane</keyword>
<reference evidence="2 3" key="1">
    <citation type="submission" date="2012-04" db="EMBL/GenBank/DDBJ databases">
        <title>Improved High-Quality Draft sequence of Leptothrix ochracea L12.</title>
        <authorList>
            <consortium name="US DOE Joint Genome Institute"/>
            <person name="Lucas S."/>
            <person name="Han J."/>
            <person name="Lapidus A."/>
            <person name="Cheng J.-F."/>
            <person name="Goodwin L."/>
            <person name="Pitluck S."/>
            <person name="Peters L."/>
            <person name="Zeytun A."/>
            <person name="Detter J.C."/>
            <person name="Han C."/>
            <person name="Tapia R."/>
            <person name="Land M."/>
            <person name="Hauser L."/>
            <person name="Kyrpides N."/>
            <person name="Ivanova N."/>
            <person name="Pagani I."/>
            <person name="Stepanauskas R."/>
            <person name="Masland D."/>
            <person name="Poulton N."/>
            <person name="Emerson D."/>
            <person name="Fleming E."/>
            <person name="Woyke T."/>
        </authorList>
    </citation>
    <scope>NUCLEOTIDE SEQUENCE [LARGE SCALE GENOMIC DNA]</scope>
    <source>
        <strain evidence="2 3">L12</strain>
    </source>
</reference>
<dbReference type="GeneID" id="92352095"/>